<dbReference type="AlphaFoldDB" id="A0AAD9UVU9"/>
<sequence length="280" mass="31549">MDHGHGLIDRILIATPLAFRPTLSEMETAANDLSTEVVSDFDELFQIINSIEENTKFTFDEDAFQLLRETIDRFVIDVNDAIREGRVPPKSKTPELVPRMAAALHVFNHSMVQLLAGVPSTPPPVQIAKTTLERASDFVQHLESQKDILCQFLKEVTNTICDKTIEQPSSETVKQNILYTPGPVVSYRAFKHGKRSSRSIAETEYQRATESLQDGGFGRIVEFRVPRARSACKVFIKSKPEPYPTSAPLSSTEFDSLVAMPIHKDITQPMVDYLHRNDYL</sequence>
<dbReference type="EMBL" id="JARQWQ010000092">
    <property type="protein sequence ID" value="KAK2551896.1"/>
    <property type="molecule type" value="Genomic_DNA"/>
</dbReference>
<name>A0AAD9UVU9_ACRCE</name>
<accession>A0AAD9UVU9</accession>
<proteinExistence type="predicted"/>
<reference evidence="1" key="2">
    <citation type="journal article" date="2023" name="Science">
        <title>Genomic signatures of disease resistance in endangered staghorn corals.</title>
        <authorList>
            <person name="Vollmer S.V."/>
            <person name="Selwyn J.D."/>
            <person name="Despard B.A."/>
            <person name="Roesel C.L."/>
        </authorList>
    </citation>
    <scope>NUCLEOTIDE SEQUENCE</scope>
    <source>
        <strain evidence="1">K2</strain>
    </source>
</reference>
<evidence type="ECO:0000313" key="2">
    <source>
        <dbReference type="Proteomes" id="UP001249851"/>
    </source>
</evidence>
<keyword evidence="2" id="KW-1185">Reference proteome</keyword>
<gene>
    <name evidence="1" type="ORF">P5673_027141</name>
</gene>
<reference evidence="1" key="1">
    <citation type="journal article" date="2023" name="G3 (Bethesda)">
        <title>Whole genome assembly and annotation of the endangered Caribbean coral Acropora cervicornis.</title>
        <authorList>
            <person name="Selwyn J.D."/>
            <person name="Vollmer S.V."/>
        </authorList>
    </citation>
    <scope>NUCLEOTIDE SEQUENCE</scope>
    <source>
        <strain evidence="1">K2</strain>
    </source>
</reference>
<dbReference type="Proteomes" id="UP001249851">
    <property type="component" value="Unassembled WGS sequence"/>
</dbReference>
<comment type="caution">
    <text evidence="1">The sequence shown here is derived from an EMBL/GenBank/DDBJ whole genome shotgun (WGS) entry which is preliminary data.</text>
</comment>
<organism evidence="1 2">
    <name type="scientific">Acropora cervicornis</name>
    <name type="common">Staghorn coral</name>
    <dbReference type="NCBI Taxonomy" id="6130"/>
    <lineage>
        <taxon>Eukaryota</taxon>
        <taxon>Metazoa</taxon>
        <taxon>Cnidaria</taxon>
        <taxon>Anthozoa</taxon>
        <taxon>Hexacorallia</taxon>
        <taxon>Scleractinia</taxon>
        <taxon>Astrocoeniina</taxon>
        <taxon>Acroporidae</taxon>
        <taxon>Acropora</taxon>
    </lineage>
</organism>
<protein>
    <submittedName>
        <fullName evidence="1">Uncharacterized protein</fullName>
    </submittedName>
</protein>
<evidence type="ECO:0000313" key="1">
    <source>
        <dbReference type="EMBL" id="KAK2551896.1"/>
    </source>
</evidence>